<organism evidence="2 3">
    <name type="scientific">Paenibacillus turicensis</name>
    <dbReference type="NCBI Taxonomy" id="160487"/>
    <lineage>
        <taxon>Bacteria</taxon>
        <taxon>Bacillati</taxon>
        <taxon>Bacillota</taxon>
        <taxon>Bacilli</taxon>
        <taxon>Bacillales</taxon>
        <taxon>Paenibacillaceae</taxon>
        <taxon>Paenibacillus</taxon>
    </lineage>
</organism>
<dbReference type="Proteomes" id="UP001519272">
    <property type="component" value="Unassembled WGS sequence"/>
</dbReference>
<evidence type="ECO:0000313" key="2">
    <source>
        <dbReference type="EMBL" id="MBP1905772.1"/>
    </source>
</evidence>
<evidence type="ECO:0000313" key="3">
    <source>
        <dbReference type="Proteomes" id="UP001519272"/>
    </source>
</evidence>
<accession>A0ABS4FT77</accession>
<keyword evidence="1" id="KW-0472">Membrane</keyword>
<reference evidence="2 3" key="1">
    <citation type="submission" date="2021-03" db="EMBL/GenBank/DDBJ databases">
        <title>Genomic Encyclopedia of Type Strains, Phase IV (KMG-IV): sequencing the most valuable type-strain genomes for metagenomic binning, comparative biology and taxonomic classification.</title>
        <authorList>
            <person name="Goeker M."/>
        </authorList>
    </citation>
    <scope>NUCLEOTIDE SEQUENCE [LARGE SCALE GENOMIC DNA]</scope>
    <source>
        <strain evidence="2 3">DSM 14349</strain>
    </source>
</reference>
<feature type="transmembrane region" description="Helical" evidence="1">
    <location>
        <begin position="30"/>
        <end position="50"/>
    </location>
</feature>
<sequence>MYQVLVEAEFYIEMRDNVKQIRVLMRNHKVNLIPLGVSMLILLYFILFLVPYARSHGFLNGNLTPDDNEGFIYGLLSFPVMLLYLIYIILAERKITFLRSIFYPLIIINLYFGIFLCLIRSGGTVLWLMVFTIMIPIVLVPLLFILGLVWDIRYCRQNKKERG</sequence>
<comment type="caution">
    <text evidence="2">The sequence shown here is derived from an EMBL/GenBank/DDBJ whole genome shotgun (WGS) entry which is preliminary data.</text>
</comment>
<dbReference type="EMBL" id="JAGGKG010000010">
    <property type="protein sequence ID" value="MBP1905772.1"/>
    <property type="molecule type" value="Genomic_DNA"/>
</dbReference>
<protein>
    <recommendedName>
        <fullName evidence="4">DUF805 domain-containing protein</fullName>
    </recommendedName>
</protein>
<feature type="transmembrane region" description="Helical" evidence="1">
    <location>
        <begin position="102"/>
        <end position="121"/>
    </location>
</feature>
<gene>
    <name evidence="2" type="ORF">J2Z32_002420</name>
</gene>
<keyword evidence="3" id="KW-1185">Reference proteome</keyword>
<evidence type="ECO:0008006" key="4">
    <source>
        <dbReference type="Google" id="ProtNLM"/>
    </source>
</evidence>
<feature type="transmembrane region" description="Helical" evidence="1">
    <location>
        <begin position="70"/>
        <end position="90"/>
    </location>
</feature>
<name>A0ABS4FT77_9BACL</name>
<evidence type="ECO:0000256" key="1">
    <source>
        <dbReference type="SAM" id="Phobius"/>
    </source>
</evidence>
<feature type="transmembrane region" description="Helical" evidence="1">
    <location>
        <begin position="127"/>
        <end position="150"/>
    </location>
</feature>
<keyword evidence="1" id="KW-1133">Transmembrane helix</keyword>
<keyword evidence="1" id="KW-0812">Transmembrane</keyword>
<proteinExistence type="predicted"/>